<keyword evidence="2" id="KW-0325">Glycoprotein</keyword>
<feature type="domain" description="Sphingomyelin phosphodiesterase C-terminal" evidence="4">
    <location>
        <begin position="22"/>
        <end position="160"/>
    </location>
</feature>
<evidence type="ECO:0000256" key="1">
    <source>
        <dbReference type="ARBA" id="ARBA00022801"/>
    </source>
</evidence>
<dbReference type="Pfam" id="PF19272">
    <property type="entry name" value="ASMase_C"/>
    <property type="match status" value="1"/>
</dbReference>
<dbReference type="AlphaFoldDB" id="A0A914WDY4"/>
<organism evidence="5 6">
    <name type="scientific">Plectus sambesii</name>
    <dbReference type="NCBI Taxonomy" id="2011161"/>
    <lineage>
        <taxon>Eukaryota</taxon>
        <taxon>Metazoa</taxon>
        <taxon>Ecdysozoa</taxon>
        <taxon>Nematoda</taxon>
        <taxon>Chromadorea</taxon>
        <taxon>Plectida</taxon>
        <taxon>Plectina</taxon>
        <taxon>Plectoidea</taxon>
        <taxon>Plectidae</taxon>
        <taxon>Plectus</taxon>
    </lineage>
</organism>
<feature type="transmembrane region" description="Helical" evidence="3">
    <location>
        <begin position="182"/>
        <end position="199"/>
    </location>
</feature>
<keyword evidence="3" id="KW-1133">Transmembrane helix</keyword>
<keyword evidence="5" id="KW-1185">Reference proteome</keyword>
<protein>
    <submittedName>
        <fullName evidence="6">Sphingomyelin phosphodiesterase C-terminal domain-containing protein</fullName>
    </submittedName>
</protein>
<evidence type="ECO:0000313" key="6">
    <source>
        <dbReference type="WBParaSite" id="PSAMB.scaffold3978size16167.g23046.t1"/>
    </source>
</evidence>
<evidence type="ECO:0000313" key="5">
    <source>
        <dbReference type="Proteomes" id="UP000887566"/>
    </source>
</evidence>
<dbReference type="PANTHER" id="PTHR10340">
    <property type="entry name" value="SPHINGOMYELIN PHOSPHODIESTERASE"/>
    <property type="match status" value="1"/>
</dbReference>
<proteinExistence type="predicted"/>
<sequence length="200" mass="22154">MLFGHHHTDTFHIVKDANGTAVQTMLLAPAVTPWFSSLPGAGANNPAFRFITFNDSNWDMLDITTYYVDLAQLNHNASTQWKKEYSFSDSTGYNISLINAQSMAALLQRMKDNDTLFQLYIKYNSVMYDVKLVDGARKIAQLCSIEFIDLDQYYQCLKEGSVTPSPPPTSSPSAASPLASQFSAYVSIILSAAIVLVLFS</sequence>
<reference evidence="6" key="1">
    <citation type="submission" date="2022-11" db="UniProtKB">
        <authorList>
            <consortium name="WormBaseParasite"/>
        </authorList>
    </citation>
    <scope>IDENTIFICATION</scope>
</reference>
<dbReference type="InterPro" id="IPR045473">
    <property type="entry name" value="ASM_C"/>
</dbReference>
<evidence type="ECO:0000256" key="3">
    <source>
        <dbReference type="SAM" id="Phobius"/>
    </source>
</evidence>
<name>A0A914WDY4_9BILA</name>
<keyword evidence="1" id="KW-0378">Hydrolase</keyword>
<evidence type="ECO:0000259" key="4">
    <source>
        <dbReference type="Pfam" id="PF19272"/>
    </source>
</evidence>
<dbReference type="WBParaSite" id="PSAMB.scaffold3978size16167.g23046.t1">
    <property type="protein sequence ID" value="PSAMB.scaffold3978size16167.g23046.t1"/>
    <property type="gene ID" value="PSAMB.scaffold3978size16167.g23046"/>
</dbReference>
<accession>A0A914WDY4</accession>
<dbReference type="SUPFAM" id="SSF56300">
    <property type="entry name" value="Metallo-dependent phosphatases"/>
    <property type="match status" value="1"/>
</dbReference>
<keyword evidence="3" id="KW-0812">Transmembrane</keyword>
<keyword evidence="3" id="KW-0472">Membrane</keyword>
<dbReference type="GO" id="GO:0005615">
    <property type="term" value="C:extracellular space"/>
    <property type="evidence" value="ECO:0007669"/>
    <property type="project" value="TreeGrafter"/>
</dbReference>
<dbReference type="GO" id="GO:0008081">
    <property type="term" value="F:phosphoric diester hydrolase activity"/>
    <property type="evidence" value="ECO:0007669"/>
    <property type="project" value="TreeGrafter"/>
</dbReference>
<dbReference type="InterPro" id="IPR029052">
    <property type="entry name" value="Metallo-depent_PP-like"/>
</dbReference>
<dbReference type="PANTHER" id="PTHR10340:SF57">
    <property type="entry name" value="METALLOPHOS DOMAIN-CONTAINING PROTEIN"/>
    <property type="match status" value="1"/>
</dbReference>
<dbReference type="Proteomes" id="UP000887566">
    <property type="component" value="Unplaced"/>
</dbReference>
<evidence type="ECO:0000256" key="2">
    <source>
        <dbReference type="ARBA" id="ARBA00023180"/>
    </source>
</evidence>